<reference evidence="1 2" key="2">
    <citation type="submission" date="2018-10" db="EMBL/GenBank/DDBJ databases">
        <authorList>
            <consortium name="Pathogen Informatics"/>
        </authorList>
    </citation>
    <scope>NUCLEOTIDE SEQUENCE [LARGE SCALE GENOMIC DNA]</scope>
</reference>
<sequence length="72" mass="8376">MYRGNRATLSPRLLDTALQGFFLPNGIKRPGSESTKEPNQTFQVKTAEVMTFVCYEMSDRKWVELQYRLDTL</sequence>
<dbReference type="Proteomes" id="UP000274131">
    <property type="component" value="Unassembled WGS sequence"/>
</dbReference>
<dbReference type="AlphaFoldDB" id="A0A0N4UWQ9"/>
<organism evidence="3">
    <name type="scientific">Enterobius vermicularis</name>
    <name type="common">Human pinworm</name>
    <dbReference type="NCBI Taxonomy" id="51028"/>
    <lineage>
        <taxon>Eukaryota</taxon>
        <taxon>Metazoa</taxon>
        <taxon>Ecdysozoa</taxon>
        <taxon>Nematoda</taxon>
        <taxon>Chromadorea</taxon>
        <taxon>Rhabditida</taxon>
        <taxon>Spirurina</taxon>
        <taxon>Oxyuridomorpha</taxon>
        <taxon>Oxyuroidea</taxon>
        <taxon>Oxyuridae</taxon>
        <taxon>Enterobius</taxon>
    </lineage>
</organism>
<dbReference type="EMBL" id="UXUI01007244">
    <property type="protein sequence ID" value="VDD86503.1"/>
    <property type="molecule type" value="Genomic_DNA"/>
</dbReference>
<evidence type="ECO:0000313" key="2">
    <source>
        <dbReference type="Proteomes" id="UP000274131"/>
    </source>
</evidence>
<proteinExistence type="predicted"/>
<accession>A0A0N4UWQ9</accession>
<reference evidence="3" key="1">
    <citation type="submission" date="2017-02" db="UniProtKB">
        <authorList>
            <consortium name="WormBaseParasite"/>
        </authorList>
    </citation>
    <scope>IDENTIFICATION</scope>
</reference>
<protein>
    <submittedName>
        <fullName evidence="1 3">Uncharacterized protein</fullName>
    </submittedName>
</protein>
<keyword evidence="2" id="KW-1185">Reference proteome</keyword>
<name>A0A0N4UWQ9_ENTVE</name>
<gene>
    <name evidence="1" type="ORF">EVEC_LOCUS1646</name>
</gene>
<evidence type="ECO:0000313" key="1">
    <source>
        <dbReference type="EMBL" id="VDD86503.1"/>
    </source>
</evidence>
<evidence type="ECO:0000313" key="3">
    <source>
        <dbReference type="WBParaSite" id="EVEC_0000193801-mRNA-1"/>
    </source>
</evidence>
<dbReference type="WBParaSite" id="EVEC_0000193801-mRNA-1">
    <property type="protein sequence ID" value="EVEC_0000193801-mRNA-1"/>
    <property type="gene ID" value="EVEC_0000193801"/>
</dbReference>